<organism evidence="2 3">
    <name type="scientific">Dreissena polymorpha</name>
    <name type="common">Zebra mussel</name>
    <name type="synonym">Mytilus polymorpha</name>
    <dbReference type="NCBI Taxonomy" id="45954"/>
    <lineage>
        <taxon>Eukaryota</taxon>
        <taxon>Metazoa</taxon>
        <taxon>Spiralia</taxon>
        <taxon>Lophotrochozoa</taxon>
        <taxon>Mollusca</taxon>
        <taxon>Bivalvia</taxon>
        <taxon>Autobranchia</taxon>
        <taxon>Heteroconchia</taxon>
        <taxon>Euheterodonta</taxon>
        <taxon>Imparidentia</taxon>
        <taxon>Neoheterodontei</taxon>
        <taxon>Myida</taxon>
        <taxon>Dreissenoidea</taxon>
        <taxon>Dreissenidae</taxon>
        <taxon>Dreissena</taxon>
    </lineage>
</organism>
<comment type="caution">
    <text evidence="2">The sequence shown here is derived from an EMBL/GenBank/DDBJ whole genome shotgun (WGS) entry which is preliminary data.</text>
</comment>
<dbReference type="SUPFAM" id="SSF49899">
    <property type="entry name" value="Concanavalin A-like lectins/glucanases"/>
    <property type="match status" value="1"/>
</dbReference>
<reference evidence="2" key="1">
    <citation type="journal article" date="2019" name="bioRxiv">
        <title>The Genome of the Zebra Mussel, Dreissena polymorpha: A Resource for Invasive Species Research.</title>
        <authorList>
            <person name="McCartney M.A."/>
            <person name="Auch B."/>
            <person name="Kono T."/>
            <person name="Mallez S."/>
            <person name="Zhang Y."/>
            <person name="Obille A."/>
            <person name="Becker A."/>
            <person name="Abrahante J.E."/>
            <person name="Garbe J."/>
            <person name="Badalamenti J.P."/>
            <person name="Herman A."/>
            <person name="Mangelson H."/>
            <person name="Liachko I."/>
            <person name="Sullivan S."/>
            <person name="Sone E.D."/>
            <person name="Koren S."/>
            <person name="Silverstein K.A.T."/>
            <person name="Beckman K.B."/>
            <person name="Gohl D.M."/>
        </authorList>
    </citation>
    <scope>NUCLEOTIDE SEQUENCE</scope>
    <source>
        <strain evidence="2">Duluth1</strain>
        <tissue evidence="2">Whole animal</tissue>
    </source>
</reference>
<feature type="chain" id="PRO_5039675286" description="Laminin G domain-containing protein" evidence="1">
    <location>
        <begin position="22"/>
        <end position="193"/>
    </location>
</feature>
<dbReference type="Gene3D" id="2.60.120.200">
    <property type="match status" value="1"/>
</dbReference>
<evidence type="ECO:0000256" key="1">
    <source>
        <dbReference type="SAM" id="SignalP"/>
    </source>
</evidence>
<evidence type="ECO:0000313" key="2">
    <source>
        <dbReference type="EMBL" id="KAH3852176.1"/>
    </source>
</evidence>
<keyword evidence="3" id="KW-1185">Reference proteome</keyword>
<accession>A0A9D4L832</accession>
<dbReference type="Proteomes" id="UP000828390">
    <property type="component" value="Unassembled WGS sequence"/>
</dbReference>
<keyword evidence="1" id="KW-0732">Signal</keyword>
<protein>
    <recommendedName>
        <fullName evidence="4">Laminin G domain-containing protein</fullName>
    </recommendedName>
</protein>
<evidence type="ECO:0000313" key="3">
    <source>
        <dbReference type="Proteomes" id="UP000828390"/>
    </source>
</evidence>
<gene>
    <name evidence="2" type="ORF">DPMN_094675</name>
</gene>
<name>A0A9D4L832_DREPO</name>
<sequence>MQHNLRACISAIDLLTPLAAAGKGVYTTTEGVIYSLPVQGLNASVQATKYFPKPMTQFAISAVFKMQSANGTIFAISTDQDILFGLQVQTYGDNRTGISLVYMGDHGITECYTFNSTNSLSKWFSLIFFVKEHTLTVYDDCVFATEDRLSVTVNLAFAQESILTLGHDKKSWNYNFKVSSVCLSVREVGCLKC</sequence>
<feature type="signal peptide" evidence="1">
    <location>
        <begin position="1"/>
        <end position="21"/>
    </location>
</feature>
<dbReference type="InterPro" id="IPR013320">
    <property type="entry name" value="ConA-like_dom_sf"/>
</dbReference>
<proteinExistence type="predicted"/>
<evidence type="ECO:0008006" key="4">
    <source>
        <dbReference type="Google" id="ProtNLM"/>
    </source>
</evidence>
<reference evidence="2" key="2">
    <citation type="submission" date="2020-11" db="EMBL/GenBank/DDBJ databases">
        <authorList>
            <person name="McCartney M.A."/>
            <person name="Auch B."/>
            <person name="Kono T."/>
            <person name="Mallez S."/>
            <person name="Becker A."/>
            <person name="Gohl D.M."/>
            <person name="Silverstein K.A.T."/>
            <person name="Koren S."/>
            <person name="Bechman K.B."/>
            <person name="Herman A."/>
            <person name="Abrahante J.E."/>
            <person name="Garbe J."/>
        </authorList>
    </citation>
    <scope>NUCLEOTIDE SEQUENCE</scope>
    <source>
        <strain evidence="2">Duluth1</strain>
        <tissue evidence="2">Whole animal</tissue>
    </source>
</reference>
<dbReference type="AlphaFoldDB" id="A0A9D4L832"/>
<dbReference type="EMBL" id="JAIWYP010000003">
    <property type="protein sequence ID" value="KAH3852176.1"/>
    <property type="molecule type" value="Genomic_DNA"/>
</dbReference>